<evidence type="ECO:0000313" key="3">
    <source>
        <dbReference type="Proteomes" id="UP000008177"/>
    </source>
</evidence>
<accession>G2XQ86</accession>
<evidence type="ECO:0000313" key="2">
    <source>
        <dbReference type="EMBL" id="CCD42974.1"/>
    </source>
</evidence>
<gene>
    <name evidence="2" type="ORF">BofuT4_uP070500.1</name>
</gene>
<dbReference type="HOGENOM" id="CLU_3384649_0_0_1"/>
<dbReference type="InParanoid" id="G2XQ86"/>
<protein>
    <submittedName>
        <fullName evidence="2">Uncharacterized protein</fullName>
    </submittedName>
</protein>
<dbReference type="EMBL" id="FQ790251">
    <property type="protein sequence ID" value="CCD42974.1"/>
    <property type="molecule type" value="Genomic_DNA"/>
</dbReference>
<sequence length="33" mass="3658">MGFVDGGITRSSSPRSQPLYAEDAEDLTRDVMR</sequence>
<dbReference type="AlphaFoldDB" id="G2XQ86"/>
<feature type="region of interest" description="Disordered" evidence="1">
    <location>
        <begin position="1"/>
        <end position="33"/>
    </location>
</feature>
<organism evidence="2 3">
    <name type="scientific">Botryotinia fuckeliana (strain T4)</name>
    <name type="common">Noble rot fungus</name>
    <name type="synonym">Botrytis cinerea</name>
    <dbReference type="NCBI Taxonomy" id="999810"/>
    <lineage>
        <taxon>Eukaryota</taxon>
        <taxon>Fungi</taxon>
        <taxon>Dikarya</taxon>
        <taxon>Ascomycota</taxon>
        <taxon>Pezizomycotina</taxon>
        <taxon>Leotiomycetes</taxon>
        <taxon>Helotiales</taxon>
        <taxon>Sclerotiniaceae</taxon>
        <taxon>Botrytis</taxon>
    </lineage>
</organism>
<dbReference type="Proteomes" id="UP000008177">
    <property type="component" value="Unplaced contigs"/>
</dbReference>
<evidence type="ECO:0000256" key="1">
    <source>
        <dbReference type="SAM" id="MobiDB-lite"/>
    </source>
</evidence>
<name>G2XQ86_BOTF4</name>
<proteinExistence type="predicted"/>
<reference evidence="3" key="1">
    <citation type="journal article" date="2011" name="PLoS Genet.">
        <title>Genomic analysis of the necrotrophic fungal pathogens Sclerotinia sclerotiorum and Botrytis cinerea.</title>
        <authorList>
            <person name="Amselem J."/>
            <person name="Cuomo C.A."/>
            <person name="van Kan J.A."/>
            <person name="Viaud M."/>
            <person name="Benito E.P."/>
            <person name="Couloux A."/>
            <person name="Coutinho P.M."/>
            <person name="de Vries R.P."/>
            <person name="Dyer P.S."/>
            <person name="Fillinger S."/>
            <person name="Fournier E."/>
            <person name="Gout L."/>
            <person name="Hahn M."/>
            <person name="Kohn L."/>
            <person name="Lapalu N."/>
            <person name="Plummer K.M."/>
            <person name="Pradier J.M."/>
            <person name="Quevillon E."/>
            <person name="Sharon A."/>
            <person name="Simon A."/>
            <person name="ten Have A."/>
            <person name="Tudzynski B."/>
            <person name="Tudzynski P."/>
            <person name="Wincker P."/>
            <person name="Andrew M."/>
            <person name="Anthouard V."/>
            <person name="Beever R.E."/>
            <person name="Beffa R."/>
            <person name="Benoit I."/>
            <person name="Bouzid O."/>
            <person name="Brault B."/>
            <person name="Chen Z."/>
            <person name="Choquer M."/>
            <person name="Collemare J."/>
            <person name="Cotton P."/>
            <person name="Danchin E.G."/>
            <person name="Da Silva C."/>
            <person name="Gautier A."/>
            <person name="Giraud C."/>
            <person name="Giraud T."/>
            <person name="Gonzalez C."/>
            <person name="Grossetete S."/>
            <person name="Guldener U."/>
            <person name="Henrissat B."/>
            <person name="Howlett B.J."/>
            <person name="Kodira C."/>
            <person name="Kretschmer M."/>
            <person name="Lappartient A."/>
            <person name="Leroch M."/>
            <person name="Levis C."/>
            <person name="Mauceli E."/>
            <person name="Neuveglise C."/>
            <person name="Oeser B."/>
            <person name="Pearson M."/>
            <person name="Poulain J."/>
            <person name="Poussereau N."/>
            <person name="Quesneville H."/>
            <person name="Rascle C."/>
            <person name="Schumacher J."/>
            <person name="Segurens B."/>
            <person name="Sexton A."/>
            <person name="Silva E."/>
            <person name="Sirven C."/>
            <person name="Soanes D.M."/>
            <person name="Talbot N.J."/>
            <person name="Templeton M."/>
            <person name="Yandava C."/>
            <person name="Yarden O."/>
            <person name="Zeng Q."/>
            <person name="Rollins J.A."/>
            <person name="Lebrun M.H."/>
            <person name="Dickman M."/>
        </authorList>
    </citation>
    <scope>NUCLEOTIDE SEQUENCE [LARGE SCALE GENOMIC DNA]</scope>
    <source>
        <strain evidence="3">T4</strain>
    </source>
</reference>